<keyword evidence="2" id="KW-1185">Reference proteome</keyword>
<proteinExistence type="predicted"/>
<dbReference type="Proteomes" id="UP000565441">
    <property type="component" value="Unassembled WGS sequence"/>
</dbReference>
<dbReference type="AlphaFoldDB" id="A0A8H5M0D8"/>
<dbReference type="EMBL" id="JAACJP010000027">
    <property type="protein sequence ID" value="KAF5376655.1"/>
    <property type="molecule type" value="Genomic_DNA"/>
</dbReference>
<name>A0A8H5M0D8_9AGAR</name>
<dbReference type="InterPro" id="IPR036047">
    <property type="entry name" value="F-box-like_dom_sf"/>
</dbReference>
<comment type="caution">
    <text evidence="1">The sequence shown here is derived from an EMBL/GenBank/DDBJ whole genome shotgun (WGS) entry which is preliminary data.</text>
</comment>
<organism evidence="1 2">
    <name type="scientific">Tricholomella constricta</name>
    <dbReference type="NCBI Taxonomy" id="117010"/>
    <lineage>
        <taxon>Eukaryota</taxon>
        <taxon>Fungi</taxon>
        <taxon>Dikarya</taxon>
        <taxon>Basidiomycota</taxon>
        <taxon>Agaricomycotina</taxon>
        <taxon>Agaricomycetes</taxon>
        <taxon>Agaricomycetidae</taxon>
        <taxon>Agaricales</taxon>
        <taxon>Tricholomatineae</taxon>
        <taxon>Lyophyllaceae</taxon>
        <taxon>Tricholomella</taxon>
    </lineage>
</organism>
<protein>
    <recommendedName>
        <fullName evidence="3">F-box domain-containing protein</fullName>
    </recommendedName>
</protein>
<dbReference type="OrthoDB" id="3034442at2759"/>
<accession>A0A8H5M0D8</accession>
<gene>
    <name evidence="1" type="ORF">D9615_007816</name>
</gene>
<dbReference type="SUPFAM" id="SSF81383">
    <property type="entry name" value="F-box domain"/>
    <property type="match status" value="1"/>
</dbReference>
<evidence type="ECO:0008006" key="3">
    <source>
        <dbReference type="Google" id="ProtNLM"/>
    </source>
</evidence>
<evidence type="ECO:0000313" key="1">
    <source>
        <dbReference type="EMBL" id="KAF5376655.1"/>
    </source>
</evidence>
<reference evidence="1 2" key="1">
    <citation type="journal article" date="2020" name="ISME J.">
        <title>Uncovering the hidden diversity of litter-decomposition mechanisms in mushroom-forming fungi.</title>
        <authorList>
            <person name="Floudas D."/>
            <person name="Bentzer J."/>
            <person name="Ahren D."/>
            <person name="Johansson T."/>
            <person name="Persson P."/>
            <person name="Tunlid A."/>
        </authorList>
    </citation>
    <scope>NUCLEOTIDE SEQUENCE [LARGE SCALE GENOMIC DNA]</scope>
    <source>
        <strain evidence="1 2">CBS 661.87</strain>
    </source>
</reference>
<evidence type="ECO:0000313" key="2">
    <source>
        <dbReference type="Proteomes" id="UP000565441"/>
    </source>
</evidence>
<sequence>MFKVFYSVSQPANFKYSVEPMVHLESLGEDVQIYMFYFLRPPEIIKMRKTCRQMCAVSKLRIVWTNACARYILEKGFPFTTKPLDSMSLSELEQRTCHAYHLASRWLSGLSMPRRTLFIDATSSTSVSDVRFIPGHSGDWILTVSKGIWDMFSIWDVSSSEARKACEWSPRGATFNGLAFNTDPVSEATLAISVLQNDGEHTVQVISLQIDANGSCSLQTIFSIPSSMKPTKLHGDRLAISDDVSQTVVWNWRTKACAILDQSDDETDIWQPNRSIQVVFAHQGVLVVRACSIHLFPEPELCDVPRTYTPIARHSFGWIDGICVAPTRLGTPPALSILLRGESDDPWSSGLHSLDLYTLRPSVTDATAAGYVFPPTLVSKVPAVRGSLRCRNVILGPCGTAAWIQPQDRAVVGLAWAGGEEYPLQAIHPVSGHESLVIAAFPGPLVQAGQGDDGEAVTQSSAIFTNSLNNWTALDYDEEMGRIALCSSFGRVLVLEL</sequence>